<feature type="domain" description="YhfS-like C-terminal" evidence="2">
    <location>
        <begin position="257"/>
        <end position="356"/>
    </location>
</feature>
<evidence type="ECO:0000313" key="6">
    <source>
        <dbReference type="Proteomes" id="UP000516696"/>
    </source>
</evidence>
<dbReference type="Pfam" id="PF00266">
    <property type="entry name" value="Aminotran_5"/>
    <property type="match status" value="1"/>
</dbReference>
<dbReference type="RefSeq" id="WP_005472684.1">
    <property type="nucleotide sequence ID" value="NZ_CAAKOE010000023.1"/>
</dbReference>
<dbReference type="InterPro" id="IPR054718">
    <property type="entry name" value="YhfS-like_C"/>
</dbReference>
<dbReference type="Gene3D" id="3.90.1150.130">
    <property type="match status" value="1"/>
</dbReference>
<reference evidence="3 5" key="1">
    <citation type="submission" date="2019-04" db="EMBL/GenBank/DDBJ databases">
        <title>Step-wise assembly of the neonatal virome modulated by breast feeding.</title>
        <authorList>
            <person name="Liang G."/>
            <person name="Bushman F."/>
        </authorList>
    </citation>
    <scope>NUCLEOTIDE SEQUENCE [LARGE SCALE GENOMIC DNA]</scope>
    <source>
        <strain evidence="3 5">E3404</strain>
    </source>
</reference>
<keyword evidence="3" id="KW-0808">Transferase</keyword>
<dbReference type="SUPFAM" id="SSF53383">
    <property type="entry name" value="PLP-dependent transferases"/>
    <property type="match status" value="1"/>
</dbReference>
<accession>A0A366U3W5</accession>
<dbReference type="InterPro" id="IPR015424">
    <property type="entry name" value="PyrdxlP-dep_Trfase"/>
</dbReference>
<dbReference type="GO" id="GO:0006535">
    <property type="term" value="P:cysteine biosynthetic process from serine"/>
    <property type="evidence" value="ECO:0007669"/>
    <property type="project" value="TreeGrafter"/>
</dbReference>
<dbReference type="EMBL" id="WVTI01000004">
    <property type="protein sequence ID" value="MXS25817.1"/>
    <property type="molecule type" value="Genomic_DNA"/>
</dbReference>
<dbReference type="InterPro" id="IPR000192">
    <property type="entry name" value="Aminotrans_V_dom"/>
</dbReference>
<dbReference type="PANTHER" id="PTHR43797">
    <property type="entry name" value="HOMOCYSTEINE/CYSTEINE SYNTHASE"/>
    <property type="match status" value="1"/>
</dbReference>
<dbReference type="Proteomes" id="UP000439965">
    <property type="component" value="Unassembled WGS sequence"/>
</dbReference>
<evidence type="ECO:0000259" key="1">
    <source>
        <dbReference type="Pfam" id="PF00266"/>
    </source>
</evidence>
<gene>
    <name evidence="4" type="ORF">EGM181_02445</name>
    <name evidence="3" type="ORF">GTI89_07085</name>
</gene>
<dbReference type="GO" id="GO:0004124">
    <property type="term" value="F:cysteine synthase activity"/>
    <property type="evidence" value="ECO:0007669"/>
    <property type="project" value="TreeGrafter"/>
</dbReference>
<name>A0A366U3W5_ENTGA</name>
<evidence type="ECO:0000313" key="5">
    <source>
        <dbReference type="Proteomes" id="UP000439965"/>
    </source>
</evidence>
<dbReference type="GO" id="GO:0071269">
    <property type="term" value="P:L-homocysteine biosynthetic process"/>
    <property type="evidence" value="ECO:0007669"/>
    <property type="project" value="TreeGrafter"/>
</dbReference>
<protein>
    <submittedName>
        <fullName evidence="3">Aminotransferase class V-fold PLP-dependent enzyme</fullName>
    </submittedName>
    <submittedName>
        <fullName evidence="4">Cysteine desulfurase</fullName>
    </submittedName>
</protein>
<dbReference type="Gene3D" id="3.40.640.10">
    <property type="entry name" value="Type I PLP-dependent aspartate aminotransferase-like (Major domain)"/>
    <property type="match status" value="1"/>
</dbReference>
<feature type="domain" description="Aminotransferase class V" evidence="1">
    <location>
        <begin position="55"/>
        <end position="226"/>
    </location>
</feature>
<dbReference type="AlphaFoldDB" id="A0A366U3W5"/>
<reference evidence="4 6" key="2">
    <citation type="submission" date="2020-03" db="EMBL/GenBank/DDBJ databases">
        <title>Characterization of ganglioside-mimicking enterococci.</title>
        <authorList>
            <person name="Patry R.T."/>
            <person name="Nothaft H."/>
            <person name="Bridger R."/>
            <person name="Shajahan A."/>
            <person name="Huynh S."/>
            <person name="Sanchez S."/>
            <person name="Azadi P."/>
            <person name="Cooper K."/>
            <person name="Miller W.G."/>
            <person name="Parker C.T."/>
            <person name="Wells L."/>
            <person name="Szymanski C.M."/>
        </authorList>
    </citation>
    <scope>NUCLEOTIDE SEQUENCE [LARGE SCALE GENOMIC DNA]</scope>
    <source>
        <strain evidence="4 6">EGM181</strain>
    </source>
</reference>
<dbReference type="Proteomes" id="UP000516696">
    <property type="component" value="Chromosome"/>
</dbReference>
<dbReference type="InterPro" id="IPR015421">
    <property type="entry name" value="PyrdxlP-dep_Trfase_major"/>
</dbReference>
<dbReference type="PANTHER" id="PTHR43797:SF2">
    <property type="entry name" value="HOMOCYSTEINE_CYSTEINE SYNTHASE"/>
    <property type="match status" value="1"/>
</dbReference>
<evidence type="ECO:0000259" key="2">
    <source>
        <dbReference type="Pfam" id="PF22475"/>
    </source>
</evidence>
<dbReference type="GO" id="GO:0003961">
    <property type="term" value="F:O-acetylhomoserine aminocarboxypropyltransferase activity"/>
    <property type="evidence" value="ECO:0007669"/>
    <property type="project" value="TreeGrafter"/>
</dbReference>
<dbReference type="InterPro" id="IPR006235">
    <property type="entry name" value="OAc-hSer/O-AcSer_sulfhydrylase"/>
</dbReference>
<organism evidence="3 5">
    <name type="scientific">Enterococcus gallinarum</name>
    <dbReference type="NCBI Taxonomy" id="1353"/>
    <lineage>
        <taxon>Bacteria</taxon>
        <taxon>Bacillati</taxon>
        <taxon>Bacillota</taxon>
        <taxon>Bacilli</taxon>
        <taxon>Lactobacillales</taxon>
        <taxon>Enterococcaceae</taxon>
        <taxon>Enterococcus</taxon>
    </lineage>
</organism>
<dbReference type="EMBL" id="CP050485">
    <property type="protein sequence ID" value="QOG26204.1"/>
    <property type="molecule type" value="Genomic_DNA"/>
</dbReference>
<evidence type="ECO:0000313" key="4">
    <source>
        <dbReference type="EMBL" id="QOG26204.1"/>
    </source>
</evidence>
<dbReference type="GO" id="GO:0005737">
    <property type="term" value="C:cytoplasm"/>
    <property type="evidence" value="ECO:0007669"/>
    <property type="project" value="TreeGrafter"/>
</dbReference>
<dbReference type="Pfam" id="PF22475">
    <property type="entry name" value="YhfS-like_C"/>
    <property type="match status" value="1"/>
</dbReference>
<keyword evidence="3" id="KW-0032">Aminotransferase</keyword>
<evidence type="ECO:0000313" key="3">
    <source>
        <dbReference type="EMBL" id="MXS25817.1"/>
    </source>
</evidence>
<sequence>MKAYPLTSLTVTEAQQLQFKLVDAITRIVPGDELLTRGDLGVVKGLNQPKTTYQIEQVLANFFESEQAMLVRGSGTNAIRLALHAAVGTGKTLLVHDAPIYPTTKVSIEMLGIQTIHADFNDQTSVTQALNERQVDGVLIQVTRQKISDSYDLAQLIATIRRVNPLIPIITDDNYAALKTKAIGSQLGGTLACFSTFKLLGPEGIGCIVGEKEYISKLREENYSGGGQVQGHEALDVVKGMIYAPVALAISAEVSEAVCRRINEGEIAEFKKAYIVNAQSKVVVVKLKEPIAQAIITEATKLGALPHPVGAESQYEFAPLVYRVSGTFKQSDPEAETTMIRINPNRSGTDTIMRILQASVKRASR</sequence>
<dbReference type="GO" id="GO:0008483">
    <property type="term" value="F:transaminase activity"/>
    <property type="evidence" value="ECO:0007669"/>
    <property type="project" value="UniProtKB-KW"/>
</dbReference>
<proteinExistence type="predicted"/>